<dbReference type="AlphaFoldDB" id="A0A813BVV4"/>
<comment type="caution">
    <text evidence="2">The sequence shown here is derived from an EMBL/GenBank/DDBJ whole genome shotgun (WGS) entry which is preliminary data.</text>
</comment>
<name>A0A813BVV4_9DINO</name>
<evidence type="ECO:0000256" key="1">
    <source>
        <dbReference type="SAM" id="MobiDB-lite"/>
    </source>
</evidence>
<feature type="compositionally biased region" description="Low complexity" evidence="1">
    <location>
        <begin position="291"/>
        <end position="308"/>
    </location>
</feature>
<dbReference type="EMBL" id="CAJNJA010077408">
    <property type="protein sequence ID" value="CAE7920186.1"/>
    <property type="molecule type" value="Genomic_DNA"/>
</dbReference>
<accession>A0A813BVV4</accession>
<reference evidence="2" key="1">
    <citation type="submission" date="2021-02" db="EMBL/GenBank/DDBJ databases">
        <authorList>
            <person name="Dougan E. K."/>
            <person name="Rhodes N."/>
            <person name="Thang M."/>
            <person name="Chan C."/>
        </authorList>
    </citation>
    <scope>NUCLEOTIDE SEQUENCE</scope>
</reference>
<evidence type="ECO:0000313" key="2">
    <source>
        <dbReference type="EMBL" id="CAE7920186.1"/>
    </source>
</evidence>
<feature type="region of interest" description="Disordered" evidence="1">
    <location>
        <begin position="511"/>
        <end position="535"/>
    </location>
</feature>
<dbReference type="OrthoDB" id="429395at2759"/>
<evidence type="ECO:0000313" key="3">
    <source>
        <dbReference type="Proteomes" id="UP000601435"/>
    </source>
</evidence>
<gene>
    <name evidence="2" type="ORF">SNEC2469_LOCUS31668</name>
</gene>
<organism evidence="2 3">
    <name type="scientific">Symbiodinium necroappetens</name>
    <dbReference type="NCBI Taxonomy" id="1628268"/>
    <lineage>
        <taxon>Eukaryota</taxon>
        <taxon>Sar</taxon>
        <taxon>Alveolata</taxon>
        <taxon>Dinophyceae</taxon>
        <taxon>Suessiales</taxon>
        <taxon>Symbiodiniaceae</taxon>
        <taxon>Symbiodinium</taxon>
    </lineage>
</organism>
<dbReference type="Proteomes" id="UP000601435">
    <property type="component" value="Unassembled WGS sequence"/>
</dbReference>
<proteinExistence type="predicted"/>
<feature type="compositionally biased region" description="Basic and acidic residues" evidence="1">
    <location>
        <begin position="511"/>
        <end position="520"/>
    </location>
</feature>
<protein>
    <submittedName>
        <fullName evidence="2">Uncharacterized protein</fullName>
    </submittedName>
</protein>
<sequence length="1119" mass="126597">MRNKSFKAARFDKKYNEPGLRHHSNFMDLTHASGFLLACYFILRGRPENFFVMFAVTCSSFCKINSGTSKRSKCNSVGFDAHPSVQNSNMLLERSVLLIYLVTGLGGTWFVEQPNQSVLEYYPSFRKMIMDLYNIRGRDAVYDTKWWMCHYGSATPKRHYAYANTEKIHLLNQGKLYMKVWSRRMSVASKQWSTTTLDAGIASVNTEAELGVLDEEEARLQRELEELEAAQSNPDNAAATWCASDADAALSEAPTIPASTQELQHAGLFTAPTAGPDNAIDVDDKARPRGDGSAAPPSDAPAVDSKAPGTSRRYWEEGNKQEMTLLLRDCNFCKDVFLQRLEKIITKKEKYTMKVAEGWYSVSNRWRGSPVQILRRNLYDDADEYWVTTRETGSRKETLAVEASAPVEIPEGSFKGVSAYHKSKASEASLVNASSGSQTNKTCTILRKFSDDLMAKLGKIRGLVKDLGKNYDGDDVAHIEVLQSWVVKMEEQHESCQLVLSEGEVNAKKYLDKKDTETTKRAPPKNNNARPKKASCSSAVRAARRVIADIGERAAASSGGLLELSKCREHDAENDTHRLFVERLHLSLEKWVPLSSLKHNGQRLTVLRLRDWLQFLVDKSCWHILTGLVRRDPGRERAILKTFWEKYRCTHEDHPIFSMAREGLVSLERTAPLLYHGDEGRGRRRTPFLVSSWSSFLGRGSAPADKYRKEHGVRNEYIKHRTNFRGHSFTNRFFQAGWPKKVIEEEGALGLLVQQCKDENDFVLHEGVFDRRSGEKFHACILAVTGDWQWLVKSGKLGRNYNHVVKSTKEAANPEGICHLCQAGQRGHSFEQLDTRTPSWLSTFLRQDPFLHPRSPLADLPHEPGKAATIFKFDVWHTCHLGVCKALAGSGLALLSETFPGRSKDARFEALSNDYLHWCAQNQRQALLTKITKETVGWDKNSSYPKASWYKGSLSTTMCEYIEAVTKDAEFEDELLTKCGEAVQALNQFISGLYQGEAFLDSATARTLGEYGLRFLRRYTWCVTRAHEQKRCLFLLLPKFHCLHHITLQDLVLPSQTSDWVVNPIVHSVQLAEDYIGRNSRTSRHTHPSTTTQRVAERHLQAAFTKYVEAQYLVAEGDS</sequence>
<keyword evidence="3" id="KW-1185">Reference proteome</keyword>
<feature type="region of interest" description="Disordered" evidence="1">
    <location>
        <begin position="270"/>
        <end position="312"/>
    </location>
</feature>